<keyword evidence="1" id="KW-0677">Repeat</keyword>
<dbReference type="OrthoDB" id="446317at2"/>
<dbReference type="AlphaFoldDB" id="K9P4K9"/>
<dbReference type="PANTHER" id="PTHR45641:SF19">
    <property type="entry name" value="NEPHROCYSTIN-3"/>
    <property type="match status" value="1"/>
</dbReference>
<dbReference type="SUPFAM" id="SSF48452">
    <property type="entry name" value="TPR-like"/>
    <property type="match status" value="3"/>
</dbReference>
<evidence type="ECO:0000256" key="1">
    <source>
        <dbReference type="ARBA" id="ARBA00022737"/>
    </source>
</evidence>
<feature type="repeat" description="TPR" evidence="3">
    <location>
        <begin position="109"/>
        <end position="142"/>
    </location>
</feature>
<gene>
    <name evidence="5" type="ordered locus">Cyagr_0295</name>
</gene>
<feature type="repeat" description="TPR" evidence="3">
    <location>
        <begin position="410"/>
        <end position="443"/>
    </location>
</feature>
<evidence type="ECO:0000313" key="6">
    <source>
        <dbReference type="Proteomes" id="UP000010388"/>
    </source>
</evidence>
<keyword evidence="2 3" id="KW-0802">TPR repeat</keyword>
<dbReference type="STRING" id="292564.Cyagr_0295"/>
<evidence type="ECO:0000256" key="2">
    <source>
        <dbReference type="ARBA" id="ARBA00022803"/>
    </source>
</evidence>
<accession>K9P4K9</accession>
<evidence type="ECO:0000256" key="3">
    <source>
        <dbReference type="PROSITE-ProRule" id="PRU00339"/>
    </source>
</evidence>
<dbReference type="eggNOG" id="COG0457">
    <property type="taxonomic scope" value="Bacteria"/>
</dbReference>
<reference evidence="6" key="1">
    <citation type="journal article" date="2013" name="Proc. Natl. Acad. Sci. U.S.A.">
        <title>Improving the coverage of the cyanobacterial phylum using diversity-driven genome sequencing.</title>
        <authorList>
            <person name="Shih P.M."/>
            <person name="Wu D."/>
            <person name="Latifi A."/>
            <person name="Axen S.D."/>
            <person name="Fewer D.P."/>
            <person name="Talla E."/>
            <person name="Calteau A."/>
            <person name="Cai F."/>
            <person name="Tandeau de Marsac N."/>
            <person name="Rippka R."/>
            <person name="Herdman M."/>
            <person name="Sivonen K."/>
            <person name="Coursin T."/>
            <person name="Laurent T."/>
            <person name="Goodwin L."/>
            <person name="Nolan M."/>
            <person name="Davenport K.W."/>
            <person name="Han C.S."/>
            <person name="Rubin E.M."/>
            <person name="Eisen J.A."/>
            <person name="Woyke T."/>
            <person name="Gugger M."/>
            <person name="Kerfeld C.A."/>
        </authorList>
    </citation>
    <scope>NUCLEOTIDE SEQUENCE [LARGE SCALE GENOMIC DNA]</scope>
    <source>
        <strain evidence="6">ATCC 27147 / PCC 6307</strain>
    </source>
</reference>
<protein>
    <recommendedName>
        <fullName evidence="4">CHAT domain-containing protein</fullName>
    </recommendedName>
</protein>
<dbReference type="PANTHER" id="PTHR45641">
    <property type="entry name" value="TETRATRICOPEPTIDE REPEAT PROTEIN (AFU_ORTHOLOGUE AFUA_6G03870)"/>
    <property type="match status" value="1"/>
</dbReference>
<dbReference type="InterPro" id="IPR019734">
    <property type="entry name" value="TPR_rpt"/>
</dbReference>
<dbReference type="InterPro" id="IPR024983">
    <property type="entry name" value="CHAT_dom"/>
</dbReference>
<organism evidence="5 6">
    <name type="scientific">Cyanobium gracile (strain ATCC 27147 / PCC 6307)</name>
    <dbReference type="NCBI Taxonomy" id="292564"/>
    <lineage>
        <taxon>Bacteria</taxon>
        <taxon>Bacillati</taxon>
        <taxon>Cyanobacteriota</taxon>
        <taxon>Cyanophyceae</taxon>
        <taxon>Synechococcales</taxon>
        <taxon>Prochlorococcaceae</taxon>
        <taxon>Cyanobium</taxon>
    </lineage>
</organism>
<dbReference type="EMBL" id="CP003495">
    <property type="protein sequence ID" value="AFY27494.1"/>
    <property type="molecule type" value="Genomic_DNA"/>
</dbReference>
<dbReference type="InterPro" id="IPR011990">
    <property type="entry name" value="TPR-like_helical_dom_sf"/>
</dbReference>
<name>K9P4K9_CYAGP</name>
<dbReference type="Gene3D" id="1.25.40.10">
    <property type="entry name" value="Tetratricopeptide repeat domain"/>
    <property type="match status" value="3"/>
</dbReference>
<dbReference type="Pfam" id="PF12770">
    <property type="entry name" value="CHAT"/>
    <property type="match status" value="1"/>
</dbReference>
<dbReference type="Pfam" id="PF13374">
    <property type="entry name" value="TPR_10"/>
    <property type="match status" value="1"/>
</dbReference>
<proteinExistence type="predicted"/>
<dbReference type="Proteomes" id="UP000010388">
    <property type="component" value="Chromosome"/>
</dbReference>
<dbReference type="PROSITE" id="PS50005">
    <property type="entry name" value="TPR"/>
    <property type="match status" value="3"/>
</dbReference>
<sequence length="981" mass="107450">MHQSKPSLNRWCSLGSIVLLAVLSKEATPSPAIARQKLDGSAAVSVQQPNGRANAAATPTRALPEQVQAWLAEAEALSAKGAHQQATILRQQILLWSERSRGPDHPDTARFLGDLGVSHARQGAYDKAEPLLRRAVDINRQRLGNNHPYTGSALGNLGGLFVLQGAYREAEPLLVQAARIWEQALRRKQKISPIEFSALLQAKGALAQLYFYQGDYEKAQPLLETIVASRVKVFGESNPETAQAIEMLGTLYMMQGSIPMAEMLLPRALSIHQKTLGADHLRTARSMDSLARLSRRKGNLKAAQDLLEESLRIKEAALGADHLESASVASDLGMIYHQQGLYRQAEQFLARALLARQKLLGSRHPQTADSFNNLALVYSQTGRLARATELFAEALKTSESLLGPTHPGTTIVFASLGAVYGAMGDVEQSIAFFQRAVEGETLYLRRQIPLLPIKRRQDRVTEVGGAWEAAIGLAERSSSAWPLALFTRLNRQGLLQDLELHQALLIRHPAHRKAAEQIDSVSTKLASIATPPQQREALQLKRLQLEQQLYRQLPQLKPTLVSTQDIANVLPADGVLVEFQRYRPFNVGMIGGQPSWGEAHYIALILKPNGTIQAVSLGRASVIDTAITRMHTSLEQATADAPSQLAEVRRLVVDPIRPHTRGSSRWFLSPDAELNRIPFLALPSESAGSNPLSEQVKIKILTTGRDLLRLQQPPMRGHGKLVMADPDFDRPGSGVPFSNANAAKHQAQRRSTDLSATRWQRLKATQGEGTAVAAMLSTTAIFGTDASSLTLQRMQPARIVHVATHGFFLPDRAPSSTAGSQSGEPRFGLLEPLVKQEPMLRSGIVLAGANYPAANSLDDGYLTAAEATSLPLHATELVVLSACSTGQGEARTGEGVYGLQRALAVAGARSTLLSLWKVDDQATREFMVRFYQLLKQGHGRLDALQRVQAEFRLNPKQPEWRHPYYWAAWQLNGDWKPIQGL</sequence>
<dbReference type="KEGG" id="cgc:Cyagr_0295"/>
<feature type="domain" description="CHAT" evidence="4">
    <location>
        <begin position="650"/>
        <end position="974"/>
    </location>
</feature>
<dbReference type="eggNOG" id="COG4995">
    <property type="taxonomic scope" value="Bacteria"/>
</dbReference>
<dbReference type="Pfam" id="PF13424">
    <property type="entry name" value="TPR_12"/>
    <property type="match status" value="3"/>
</dbReference>
<dbReference type="RefSeq" id="WP_015107952.1">
    <property type="nucleotide sequence ID" value="NC_019675.1"/>
</dbReference>
<evidence type="ECO:0000259" key="4">
    <source>
        <dbReference type="Pfam" id="PF12770"/>
    </source>
</evidence>
<evidence type="ECO:0000313" key="5">
    <source>
        <dbReference type="EMBL" id="AFY27494.1"/>
    </source>
</evidence>
<dbReference type="SMART" id="SM00028">
    <property type="entry name" value="TPR"/>
    <property type="match status" value="8"/>
</dbReference>
<feature type="repeat" description="TPR" evidence="3">
    <location>
        <begin position="368"/>
        <end position="401"/>
    </location>
</feature>
<dbReference type="HOGENOM" id="CLU_002404_0_0_3"/>